<gene>
    <name evidence="3" type="ORF">GIB67_033078</name>
</gene>
<feature type="domain" description="Helicase Helix-turn-helix" evidence="2">
    <location>
        <begin position="394"/>
        <end position="481"/>
    </location>
</feature>
<dbReference type="EMBL" id="JACGCM010001183">
    <property type="protein sequence ID" value="KAF6159994.1"/>
    <property type="molecule type" value="Genomic_DNA"/>
</dbReference>
<feature type="compositionally biased region" description="Polar residues" evidence="1">
    <location>
        <begin position="154"/>
        <end position="163"/>
    </location>
</feature>
<feature type="compositionally biased region" description="Low complexity" evidence="1">
    <location>
        <begin position="73"/>
        <end position="91"/>
    </location>
</feature>
<protein>
    <recommendedName>
        <fullName evidence="2">Helicase Helix-turn-helix domain-containing protein</fullName>
    </recommendedName>
</protein>
<dbReference type="AlphaFoldDB" id="A0A7J7MYW7"/>
<comment type="caution">
    <text evidence="3">The sequence shown here is derived from an EMBL/GenBank/DDBJ whole genome shotgun (WGS) entry which is preliminary data.</text>
</comment>
<dbReference type="InterPro" id="IPR029491">
    <property type="entry name" value="Helicase_HTH"/>
</dbReference>
<feature type="region of interest" description="Disordered" evidence="1">
    <location>
        <begin position="35"/>
        <end position="91"/>
    </location>
</feature>
<sequence length="613" mass="69717">MPNCVDCESSDHLVQDCPDVLSLREGRKDQANAMYQRPNNQPFNGGWNNNSNNSNSRGNRNYQGGSSGSTPYQPHSQVNQHQSSSSWQQNPSYQAPLNMLYVPPHNRNLPPPTTSLEDTLKAFMQVTQSSIAKLEGQIGQMATEISTRDKGMFPSQTQANPKGNTEHPRSSNRDGVNAIISLRSGTKVDNLVKMPKEPELEIQSKPIEEPTSAMKLSDFEAIMKKEKMISELRKGYDFDQKMENSEEKVVAVIMVGGPTKGTSFRPLSFRTPKPLIPLAGSRWFITRFPPAKGYLREDKPHSSAGAPFNFRDVIMEECPRLGLGNIASYMKLSEVDLMYLRLSNIDGVNQHLATVFGDQILRDVLNLSLGLDLSLDRRESKIPTSQRKLTPEKLEVWKMWQGDGLTFQEIVNRPERPVPVTEQVVYEYVFEAAKEGFNIDWNKFCDEIGMTRLVRLKIHGAISKIGSRERLRPIKDELPEYWKLGFRQTLALTFRSRLSARLSYAHIKAFLTMQDVGVSTEDIIELPCKQDNALDKIKRPLYEKHPMTKFTWTLSEDTDTKLQKMELKIICKMQSKKEDHQAIDILLAEIDIYELFAFKHCKGRKAKLALCED</sequence>
<keyword evidence="4" id="KW-1185">Reference proteome</keyword>
<dbReference type="SUPFAM" id="SSF53448">
    <property type="entry name" value="Nucleotide-diphospho-sugar transferases"/>
    <property type="match status" value="1"/>
</dbReference>
<proteinExistence type="predicted"/>
<evidence type="ECO:0000259" key="2">
    <source>
        <dbReference type="Pfam" id="PF14493"/>
    </source>
</evidence>
<evidence type="ECO:0000256" key="1">
    <source>
        <dbReference type="SAM" id="MobiDB-lite"/>
    </source>
</evidence>
<evidence type="ECO:0000313" key="4">
    <source>
        <dbReference type="Proteomes" id="UP000541444"/>
    </source>
</evidence>
<dbReference type="Pfam" id="PF14493">
    <property type="entry name" value="HTH_40"/>
    <property type="match status" value="1"/>
</dbReference>
<dbReference type="InterPro" id="IPR029044">
    <property type="entry name" value="Nucleotide-diphossugar_trans"/>
</dbReference>
<accession>A0A7J7MYW7</accession>
<evidence type="ECO:0000313" key="3">
    <source>
        <dbReference type="EMBL" id="KAF6159994.1"/>
    </source>
</evidence>
<reference evidence="3 4" key="1">
    <citation type="journal article" date="2020" name="IScience">
        <title>Genome Sequencing of the Endangered Kingdonia uniflora (Circaeasteraceae, Ranunculales) Reveals Potential Mechanisms of Evolutionary Specialization.</title>
        <authorList>
            <person name="Sun Y."/>
            <person name="Deng T."/>
            <person name="Zhang A."/>
            <person name="Moore M.J."/>
            <person name="Landis J.B."/>
            <person name="Lin N."/>
            <person name="Zhang H."/>
            <person name="Zhang X."/>
            <person name="Huang J."/>
            <person name="Zhang X."/>
            <person name="Sun H."/>
            <person name="Wang H."/>
        </authorList>
    </citation>
    <scope>NUCLEOTIDE SEQUENCE [LARGE SCALE GENOMIC DNA]</scope>
    <source>
        <strain evidence="3">TB1705</strain>
        <tissue evidence="3">Leaf</tissue>
    </source>
</reference>
<dbReference type="Gene3D" id="3.90.550.10">
    <property type="entry name" value="Spore Coat Polysaccharide Biosynthesis Protein SpsA, Chain A"/>
    <property type="match status" value="1"/>
</dbReference>
<name>A0A7J7MYW7_9MAGN</name>
<organism evidence="3 4">
    <name type="scientific">Kingdonia uniflora</name>
    <dbReference type="NCBI Taxonomy" id="39325"/>
    <lineage>
        <taxon>Eukaryota</taxon>
        <taxon>Viridiplantae</taxon>
        <taxon>Streptophyta</taxon>
        <taxon>Embryophyta</taxon>
        <taxon>Tracheophyta</taxon>
        <taxon>Spermatophyta</taxon>
        <taxon>Magnoliopsida</taxon>
        <taxon>Ranunculales</taxon>
        <taxon>Circaeasteraceae</taxon>
        <taxon>Kingdonia</taxon>
    </lineage>
</organism>
<feature type="region of interest" description="Disordered" evidence="1">
    <location>
        <begin position="150"/>
        <end position="174"/>
    </location>
</feature>
<dbReference type="Proteomes" id="UP000541444">
    <property type="component" value="Unassembled WGS sequence"/>
</dbReference>
<dbReference type="OrthoDB" id="10261556at2759"/>
<feature type="compositionally biased region" description="Low complexity" evidence="1">
    <location>
        <begin position="39"/>
        <end position="64"/>
    </location>
</feature>